<feature type="domain" description="Methyltransferase" evidence="4">
    <location>
        <begin position="22"/>
        <end position="124"/>
    </location>
</feature>
<dbReference type="CDD" id="cd02440">
    <property type="entry name" value="AdoMet_MTases"/>
    <property type="match status" value="1"/>
</dbReference>
<dbReference type="PANTHER" id="PTHR13610:SF11">
    <property type="entry name" value="METHYLTRANSFERASE DOMAIN-CONTAINING PROTEIN"/>
    <property type="match status" value="1"/>
</dbReference>
<dbReference type="OrthoDB" id="281208at2"/>
<keyword evidence="6" id="KW-1185">Reference proteome</keyword>
<name>A0A0G9MWP5_9SPHN</name>
<proteinExistence type="predicted"/>
<dbReference type="GO" id="GO:0032259">
    <property type="term" value="P:methylation"/>
    <property type="evidence" value="ECO:0007669"/>
    <property type="project" value="UniProtKB-KW"/>
</dbReference>
<dbReference type="Pfam" id="PF13847">
    <property type="entry name" value="Methyltransf_31"/>
    <property type="match status" value="1"/>
</dbReference>
<dbReference type="AlphaFoldDB" id="A0A0G9MWP5"/>
<dbReference type="Proteomes" id="UP000053070">
    <property type="component" value="Unassembled WGS sequence"/>
</dbReference>
<dbReference type="PANTHER" id="PTHR13610">
    <property type="entry name" value="METHYLTRANSFERASE DOMAIN-CONTAINING PROTEIN"/>
    <property type="match status" value="1"/>
</dbReference>
<accession>A0A0G9MWP5</accession>
<evidence type="ECO:0000256" key="2">
    <source>
        <dbReference type="ARBA" id="ARBA00022679"/>
    </source>
</evidence>
<dbReference type="GO" id="GO:0016279">
    <property type="term" value="F:protein-lysine N-methyltransferase activity"/>
    <property type="evidence" value="ECO:0007669"/>
    <property type="project" value="InterPro"/>
</dbReference>
<dbReference type="EMBL" id="LBHC01000001">
    <property type="protein sequence ID" value="KLE33678.1"/>
    <property type="molecule type" value="Genomic_DNA"/>
</dbReference>
<gene>
    <name evidence="5" type="ORF">AAW01_04440</name>
</gene>
<dbReference type="InterPro" id="IPR025714">
    <property type="entry name" value="Methyltranfer_dom"/>
</dbReference>
<evidence type="ECO:0000313" key="6">
    <source>
        <dbReference type="Proteomes" id="UP000053070"/>
    </source>
</evidence>
<dbReference type="PATRIC" id="fig|502682.8.peg.906"/>
<protein>
    <submittedName>
        <fullName evidence="5">RNA methyltransferase</fullName>
    </submittedName>
</protein>
<keyword evidence="2 5" id="KW-0808">Transferase</keyword>
<comment type="caution">
    <text evidence="5">The sequence shown here is derived from an EMBL/GenBank/DDBJ whole genome shotgun (WGS) entry which is preliminary data.</text>
</comment>
<evidence type="ECO:0000259" key="4">
    <source>
        <dbReference type="Pfam" id="PF13847"/>
    </source>
</evidence>
<sequence length="165" mass="18368">MHYIPTPPAVVDEMLRLAEIQPDDVVYDLGSGDGRIVIAAARDYGVRGVGIEIDTDLIERARENARAAGVDHLVEFRQEDLFSTNLAEADVLAIYLGTTLNMRLRPRIMEQMEPGSRVVSHAFSMGGWIPDVEKTVENRDVYKWTVPETFFDGVPTEFSGSGEPE</sequence>
<reference evidence="5 6" key="1">
    <citation type="submission" date="2015-04" db="EMBL/GenBank/DDBJ databases">
        <title>The draft genome sequence of Erythrobacr gangjinensis K7-2.</title>
        <authorList>
            <person name="Zhuang L."/>
            <person name="Liu Y."/>
            <person name="Shao Z."/>
        </authorList>
    </citation>
    <scope>NUCLEOTIDE SEQUENCE [LARGE SCALE GENOMIC DNA]</scope>
    <source>
        <strain evidence="5 6">K7-2</strain>
    </source>
</reference>
<evidence type="ECO:0000313" key="5">
    <source>
        <dbReference type="EMBL" id="KLE33678.1"/>
    </source>
</evidence>
<evidence type="ECO:0000256" key="1">
    <source>
        <dbReference type="ARBA" id="ARBA00022603"/>
    </source>
</evidence>
<organism evidence="5 6">
    <name type="scientific">Aurantiacibacter gangjinensis</name>
    <dbReference type="NCBI Taxonomy" id="502682"/>
    <lineage>
        <taxon>Bacteria</taxon>
        <taxon>Pseudomonadati</taxon>
        <taxon>Pseudomonadota</taxon>
        <taxon>Alphaproteobacteria</taxon>
        <taxon>Sphingomonadales</taxon>
        <taxon>Erythrobacteraceae</taxon>
        <taxon>Aurantiacibacter</taxon>
    </lineage>
</organism>
<keyword evidence="1 5" id="KW-0489">Methyltransferase</keyword>
<keyword evidence="3" id="KW-0949">S-adenosyl-L-methionine</keyword>
<dbReference type="InterPro" id="IPR026170">
    <property type="entry name" value="FAM173A/B"/>
</dbReference>
<dbReference type="Gene3D" id="3.40.50.150">
    <property type="entry name" value="Vaccinia Virus protein VP39"/>
    <property type="match status" value="1"/>
</dbReference>
<evidence type="ECO:0000256" key="3">
    <source>
        <dbReference type="ARBA" id="ARBA00022691"/>
    </source>
</evidence>
<dbReference type="SUPFAM" id="SSF53335">
    <property type="entry name" value="S-adenosyl-L-methionine-dependent methyltransferases"/>
    <property type="match status" value="1"/>
</dbReference>
<dbReference type="STRING" id="502682.BMF35_a2311"/>
<dbReference type="InterPro" id="IPR029063">
    <property type="entry name" value="SAM-dependent_MTases_sf"/>
</dbReference>